<dbReference type="InterPro" id="IPR004869">
    <property type="entry name" value="MMPL_dom"/>
</dbReference>
<evidence type="ECO:0000256" key="5">
    <source>
        <dbReference type="ARBA" id="ARBA00023136"/>
    </source>
</evidence>
<accession>A0ABY8CE54</accession>
<dbReference type="SUPFAM" id="SSF82866">
    <property type="entry name" value="Multidrug efflux transporter AcrB transmembrane domain"/>
    <property type="match status" value="1"/>
</dbReference>
<evidence type="ECO:0000259" key="7">
    <source>
        <dbReference type="Pfam" id="PF03176"/>
    </source>
</evidence>
<feature type="transmembrane region" description="Helical" evidence="6">
    <location>
        <begin position="313"/>
        <end position="334"/>
    </location>
</feature>
<sequence length="394" mass="42488">MNGKLENGIRKYAETLSNRPGTVLLVAMIITGIIAAGASRVQTEQQGQEDLLPDSMPSIAAFEVINAEFSGTAGGTSYTILVEADPSHPNSTEVRDLRDPKALRYMETVSNDLRSMDKVSTVSSPSSLFADIPSSQRGVEDTLETLGESRWSGQISTDYQYAQIQVSTVGLNTDEQMEMAQVIRQAVETKERPAGLEMSYTGSPYIDEAFQAQTQQTMSLTGIVALLGVTLTVIILFRSIFYGLNSLLTLIFGVVAGFGLFGWLGLNMSPATSGALTMGIGVAIDFGIQPISRYIEERENLDIKKSVSETIQGVITPMTIGLIAANIGFMSLSVGRVTFLSDLGVLLTLTTTLAYVSAFTVIPSSLVLYDRYFTGDNGRGLKIPEINIKGDNQQ</sequence>
<protein>
    <submittedName>
        <fullName evidence="8">Exporter of the RND superfamily</fullName>
    </submittedName>
</protein>
<name>A0ABY8CE54_9ARCH</name>
<evidence type="ECO:0000256" key="2">
    <source>
        <dbReference type="ARBA" id="ARBA00022475"/>
    </source>
</evidence>
<feature type="transmembrane region" description="Helical" evidence="6">
    <location>
        <begin position="218"/>
        <end position="237"/>
    </location>
</feature>
<keyword evidence="3 6" id="KW-0812">Transmembrane</keyword>
<dbReference type="EMBL" id="CP104395">
    <property type="protein sequence ID" value="WEL19499.1"/>
    <property type="molecule type" value="Genomic_DNA"/>
</dbReference>
<evidence type="ECO:0000256" key="3">
    <source>
        <dbReference type="ARBA" id="ARBA00022692"/>
    </source>
</evidence>
<dbReference type="RefSeq" id="WP_347722368.1">
    <property type="nucleotide sequence ID" value="NZ_CP104395.1"/>
</dbReference>
<dbReference type="PANTHER" id="PTHR33406">
    <property type="entry name" value="MEMBRANE PROTEIN MJ1562-RELATED"/>
    <property type="match status" value="1"/>
</dbReference>
<evidence type="ECO:0000313" key="9">
    <source>
        <dbReference type="Proteomes" id="UP001218034"/>
    </source>
</evidence>
<proteinExistence type="predicted"/>
<keyword evidence="5 6" id="KW-0472">Membrane</keyword>
<dbReference type="PANTHER" id="PTHR33406:SF13">
    <property type="entry name" value="MEMBRANE PROTEIN YDFJ"/>
    <property type="match status" value="1"/>
</dbReference>
<evidence type="ECO:0000313" key="8">
    <source>
        <dbReference type="EMBL" id="WEL19499.1"/>
    </source>
</evidence>
<dbReference type="Pfam" id="PF03176">
    <property type="entry name" value="MMPL"/>
    <property type="match status" value="1"/>
</dbReference>
<feature type="transmembrane region" description="Helical" evidence="6">
    <location>
        <begin position="244"/>
        <end position="266"/>
    </location>
</feature>
<dbReference type="Gene3D" id="1.20.1640.10">
    <property type="entry name" value="Multidrug efflux transporter AcrB transmembrane domain"/>
    <property type="match status" value="1"/>
</dbReference>
<feature type="transmembrane region" description="Helical" evidence="6">
    <location>
        <begin position="21"/>
        <end position="38"/>
    </location>
</feature>
<dbReference type="InterPro" id="IPR050545">
    <property type="entry name" value="Mycobact_MmpL"/>
</dbReference>
<keyword evidence="2" id="KW-1003">Cell membrane</keyword>
<evidence type="ECO:0000256" key="6">
    <source>
        <dbReference type="SAM" id="Phobius"/>
    </source>
</evidence>
<gene>
    <name evidence="8" type="ORF">SVXNc_0479</name>
</gene>
<evidence type="ECO:0000256" key="4">
    <source>
        <dbReference type="ARBA" id="ARBA00022989"/>
    </source>
</evidence>
<comment type="subcellular location">
    <subcellularLocation>
        <location evidence="1">Cell membrane</location>
        <topology evidence="1">Multi-pass membrane protein</topology>
    </subcellularLocation>
</comment>
<dbReference type="GeneID" id="90589915"/>
<feature type="transmembrane region" description="Helical" evidence="6">
    <location>
        <begin position="346"/>
        <end position="369"/>
    </location>
</feature>
<organism evidence="8 9">
    <name type="scientific">Candidatus Nanohalococcus occultus</name>
    <dbReference type="NCBI Taxonomy" id="2978047"/>
    <lineage>
        <taxon>Archaea</taxon>
        <taxon>Candidatus Nanohalarchaeota</taxon>
        <taxon>Candidatus Nanohalarchaeota incertae sedis</taxon>
        <taxon>Candidatus Nanohalococcus</taxon>
    </lineage>
</organism>
<keyword evidence="4 6" id="KW-1133">Transmembrane helix</keyword>
<keyword evidence="9" id="KW-1185">Reference proteome</keyword>
<dbReference type="Proteomes" id="UP001218034">
    <property type="component" value="Chromosome"/>
</dbReference>
<evidence type="ECO:0000256" key="1">
    <source>
        <dbReference type="ARBA" id="ARBA00004651"/>
    </source>
</evidence>
<reference evidence="8 9" key="1">
    <citation type="submission" date="2022-09" db="EMBL/GenBank/DDBJ databases">
        <title>Xylan utilization by haloarchaea-nanohaloarchaea associations.</title>
        <authorList>
            <person name="Yakimov M."/>
        </authorList>
    </citation>
    <scope>NUCLEOTIDE SEQUENCE [LARGE SCALE GENOMIC DNA]</scope>
    <source>
        <strain evidence="8 9">SVXNc</strain>
    </source>
</reference>
<feature type="domain" description="Membrane transport protein MMPL" evidence="7">
    <location>
        <begin position="51"/>
        <end position="370"/>
    </location>
</feature>